<accession>X8JV94</accession>
<evidence type="ECO:0000313" key="1">
    <source>
        <dbReference type="EMBL" id="EUC67101.1"/>
    </source>
</evidence>
<dbReference type="Proteomes" id="UP000030108">
    <property type="component" value="Unassembled WGS sequence"/>
</dbReference>
<organism evidence="1 2">
    <name type="scientific">Rhizoctonia solani AG-3 Rhs1AP</name>
    <dbReference type="NCBI Taxonomy" id="1086054"/>
    <lineage>
        <taxon>Eukaryota</taxon>
        <taxon>Fungi</taxon>
        <taxon>Dikarya</taxon>
        <taxon>Basidiomycota</taxon>
        <taxon>Agaricomycotina</taxon>
        <taxon>Agaricomycetes</taxon>
        <taxon>Cantharellales</taxon>
        <taxon>Ceratobasidiaceae</taxon>
        <taxon>Rhizoctonia</taxon>
    </lineage>
</organism>
<reference evidence="2" key="1">
    <citation type="journal article" date="2014" name="Genome Announc.">
        <title>Draft genome sequence of the plant-pathogenic soil fungus Rhizoctonia solani anastomosis group 3 strain Rhs1AP.</title>
        <authorList>
            <person name="Cubeta M.A."/>
            <person name="Thomas E."/>
            <person name="Dean R.A."/>
            <person name="Jabaji S."/>
            <person name="Neate S.M."/>
            <person name="Tavantzis S."/>
            <person name="Toda T."/>
            <person name="Vilgalys R."/>
            <person name="Bharathan N."/>
            <person name="Fedorova-Abrams N."/>
            <person name="Pakala S.B."/>
            <person name="Pakala S.M."/>
            <person name="Zafar N."/>
            <person name="Joardar V."/>
            <person name="Losada L."/>
            <person name="Nierman W.C."/>
        </authorList>
    </citation>
    <scope>NUCLEOTIDE SEQUENCE [LARGE SCALE GENOMIC DNA]</scope>
    <source>
        <strain evidence="2">AG-3</strain>
    </source>
</reference>
<name>X8JV94_9AGAM</name>
<sequence length="109" mass="12291">MLRPHALLALLVPTRPLKSLTQPSRPSLRLLHLLSERSLVHILPKAKAIVRCLLLFSMPKAPKTNALPPWLLFSKPCSKCSIHLQLPRPKLPRRQLPSNCLLPAAAHRR</sequence>
<dbReference type="EMBL" id="JATN01000286">
    <property type="protein sequence ID" value="EUC67101.1"/>
    <property type="molecule type" value="Genomic_DNA"/>
</dbReference>
<comment type="caution">
    <text evidence="1">The sequence shown here is derived from an EMBL/GenBank/DDBJ whole genome shotgun (WGS) entry which is preliminary data.</text>
</comment>
<gene>
    <name evidence="1" type="ORF">RSOL_499210</name>
</gene>
<evidence type="ECO:0000313" key="2">
    <source>
        <dbReference type="Proteomes" id="UP000030108"/>
    </source>
</evidence>
<proteinExistence type="predicted"/>
<protein>
    <submittedName>
        <fullName evidence="1">Uncharacterized protein</fullName>
    </submittedName>
</protein>
<dbReference type="AlphaFoldDB" id="X8JV94"/>